<organism evidence="2 3">
    <name type="scientific">Mycena metata</name>
    <dbReference type="NCBI Taxonomy" id="1033252"/>
    <lineage>
        <taxon>Eukaryota</taxon>
        <taxon>Fungi</taxon>
        <taxon>Dikarya</taxon>
        <taxon>Basidiomycota</taxon>
        <taxon>Agaricomycotina</taxon>
        <taxon>Agaricomycetes</taxon>
        <taxon>Agaricomycetidae</taxon>
        <taxon>Agaricales</taxon>
        <taxon>Marasmiineae</taxon>
        <taxon>Mycenaceae</taxon>
        <taxon>Mycena</taxon>
    </lineage>
</organism>
<evidence type="ECO:0000313" key="2">
    <source>
        <dbReference type="EMBL" id="KAJ7716933.1"/>
    </source>
</evidence>
<dbReference type="Proteomes" id="UP001215598">
    <property type="component" value="Unassembled WGS sequence"/>
</dbReference>
<dbReference type="EMBL" id="JARKIB010000284">
    <property type="protein sequence ID" value="KAJ7716933.1"/>
    <property type="molecule type" value="Genomic_DNA"/>
</dbReference>
<protein>
    <submittedName>
        <fullName evidence="2">Uncharacterized protein</fullName>
    </submittedName>
</protein>
<name>A0AAD7HBG6_9AGAR</name>
<reference evidence="2" key="1">
    <citation type="submission" date="2023-03" db="EMBL/GenBank/DDBJ databases">
        <title>Massive genome expansion in bonnet fungi (Mycena s.s.) driven by repeated elements and novel gene families across ecological guilds.</title>
        <authorList>
            <consortium name="Lawrence Berkeley National Laboratory"/>
            <person name="Harder C.B."/>
            <person name="Miyauchi S."/>
            <person name="Viragh M."/>
            <person name="Kuo A."/>
            <person name="Thoen E."/>
            <person name="Andreopoulos B."/>
            <person name="Lu D."/>
            <person name="Skrede I."/>
            <person name="Drula E."/>
            <person name="Henrissat B."/>
            <person name="Morin E."/>
            <person name="Kohler A."/>
            <person name="Barry K."/>
            <person name="LaButti K."/>
            <person name="Morin E."/>
            <person name="Salamov A."/>
            <person name="Lipzen A."/>
            <person name="Mereny Z."/>
            <person name="Hegedus B."/>
            <person name="Baldrian P."/>
            <person name="Stursova M."/>
            <person name="Weitz H."/>
            <person name="Taylor A."/>
            <person name="Grigoriev I.V."/>
            <person name="Nagy L.G."/>
            <person name="Martin F."/>
            <person name="Kauserud H."/>
        </authorList>
    </citation>
    <scope>NUCLEOTIDE SEQUENCE</scope>
    <source>
        <strain evidence="2">CBHHK182m</strain>
    </source>
</reference>
<proteinExistence type="predicted"/>
<gene>
    <name evidence="2" type="ORF">B0H16DRAFT_1338502</name>
</gene>
<evidence type="ECO:0000313" key="3">
    <source>
        <dbReference type="Proteomes" id="UP001215598"/>
    </source>
</evidence>
<evidence type="ECO:0000256" key="1">
    <source>
        <dbReference type="SAM" id="MobiDB-lite"/>
    </source>
</evidence>
<feature type="region of interest" description="Disordered" evidence="1">
    <location>
        <begin position="42"/>
        <end position="93"/>
    </location>
</feature>
<sequence>TRTLPQRAVYTAVQADMCSLINGVQTQEQLTSLRRGSVSIEQRDRVRDPPVINRKGRPSTARLTGATEGRPHGEGARIQGLDQSQGTTRRQNRCSRCHLVGHNRTSCPRGH</sequence>
<keyword evidence="3" id="KW-1185">Reference proteome</keyword>
<accession>A0AAD7HBG6</accession>
<dbReference type="AlphaFoldDB" id="A0AAD7HBG6"/>
<feature type="non-terminal residue" evidence="2">
    <location>
        <position position="111"/>
    </location>
</feature>
<comment type="caution">
    <text evidence="2">The sequence shown here is derived from an EMBL/GenBank/DDBJ whole genome shotgun (WGS) entry which is preliminary data.</text>
</comment>